<feature type="region of interest" description="Disordered" evidence="1">
    <location>
        <begin position="32"/>
        <end position="51"/>
    </location>
</feature>
<proteinExistence type="predicted"/>
<reference evidence="2" key="1">
    <citation type="journal article" date="2015" name="Nature">
        <title>Complex archaea that bridge the gap between prokaryotes and eukaryotes.</title>
        <authorList>
            <person name="Spang A."/>
            <person name="Saw J.H."/>
            <person name="Jorgensen S.L."/>
            <person name="Zaremba-Niedzwiedzka K."/>
            <person name="Martijn J."/>
            <person name="Lind A.E."/>
            <person name="van Eijk R."/>
            <person name="Schleper C."/>
            <person name="Guy L."/>
            <person name="Ettema T.J."/>
        </authorList>
    </citation>
    <scope>NUCLEOTIDE SEQUENCE</scope>
</reference>
<sequence>MTRCARCGKEIYETRYGEWKHKPYCGNARAHKAIPEEKEVTNDTKRRKSSH</sequence>
<evidence type="ECO:0000313" key="2">
    <source>
        <dbReference type="EMBL" id="KKN37020.1"/>
    </source>
</evidence>
<name>A0A0F9PZC2_9ZZZZ</name>
<dbReference type="EMBL" id="LAZR01001927">
    <property type="protein sequence ID" value="KKN37020.1"/>
    <property type="molecule type" value="Genomic_DNA"/>
</dbReference>
<dbReference type="AlphaFoldDB" id="A0A0F9PZC2"/>
<gene>
    <name evidence="2" type="ORF">LCGC14_0767800</name>
</gene>
<accession>A0A0F9PZC2</accession>
<comment type="caution">
    <text evidence="2">The sequence shown here is derived from an EMBL/GenBank/DDBJ whole genome shotgun (WGS) entry which is preliminary data.</text>
</comment>
<protein>
    <submittedName>
        <fullName evidence="2">Uncharacterized protein</fullName>
    </submittedName>
</protein>
<feature type="compositionally biased region" description="Basic and acidic residues" evidence="1">
    <location>
        <begin position="33"/>
        <end position="44"/>
    </location>
</feature>
<organism evidence="2">
    <name type="scientific">marine sediment metagenome</name>
    <dbReference type="NCBI Taxonomy" id="412755"/>
    <lineage>
        <taxon>unclassified sequences</taxon>
        <taxon>metagenomes</taxon>
        <taxon>ecological metagenomes</taxon>
    </lineage>
</organism>
<evidence type="ECO:0000256" key="1">
    <source>
        <dbReference type="SAM" id="MobiDB-lite"/>
    </source>
</evidence>